<dbReference type="Pfam" id="PF13183">
    <property type="entry name" value="Fer4_8"/>
    <property type="match status" value="1"/>
</dbReference>
<organism evidence="8 9">
    <name type="scientific">Xaviernesmea rhizosphaerae</name>
    <dbReference type="NCBI Taxonomy" id="1672749"/>
    <lineage>
        <taxon>Bacteria</taxon>
        <taxon>Pseudomonadati</taxon>
        <taxon>Pseudomonadota</taxon>
        <taxon>Alphaproteobacteria</taxon>
        <taxon>Hyphomicrobiales</taxon>
        <taxon>Rhizobiaceae</taxon>
        <taxon>Rhizobium/Agrobacterium group</taxon>
        <taxon>Xaviernesmea</taxon>
    </lineage>
</organism>
<dbReference type="AlphaFoldDB" id="A0A1Q9ANJ0"/>
<feature type="domain" description="4Fe-4S ferredoxin-type" evidence="7">
    <location>
        <begin position="16"/>
        <end position="44"/>
    </location>
</feature>
<feature type="domain" description="4Fe-4S ferredoxin-type" evidence="7">
    <location>
        <begin position="67"/>
        <end position="96"/>
    </location>
</feature>
<dbReference type="PANTHER" id="PTHR32479:SF17">
    <property type="entry name" value="GLYCOLATE OXIDASE IRON-SULFUR SUBUNIT"/>
    <property type="match status" value="1"/>
</dbReference>
<keyword evidence="6" id="KW-0249">Electron transport</keyword>
<dbReference type="InterPro" id="IPR009051">
    <property type="entry name" value="Helical_ferredxn"/>
</dbReference>
<keyword evidence="6" id="KW-0813">Transport</keyword>
<dbReference type="GO" id="GO:0019154">
    <property type="term" value="F:glycolate dehydrogenase activity"/>
    <property type="evidence" value="ECO:0007669"/>
    <property type="project" value="UniProtKB-EC"/>
</dbReference>
<comment type="cofactor">
    <cofactor evidence="6">
        <name>[4Fe-4S] cluster</name>
        <dbReference type="ChEBI" id="CHEBI:49883"/>
    </cofactor>
    <text evidence="6">Binds 2 [4Fe-4S] clusters.</text>
</comment>
<dbReference type="GO" id="GO:0046872">
    <property type="term" value="F:metal ion binding"/>
    <property type="evidence" value="ECO:0007669"/>
    <property type="project" value="UniProtKB-UniRule"/>
</dbReference>
<dbReference type="PROSITE" id="PS51379">
    <property type="entry name" value="4FE4S_FER_2"/>
    <property type="match status" value="2"/>
</dbReference>
<comment type="catalytic activity">
    <reaction evidence="6">
        <text>glycolate + A = glyoxylate + AH2</text>
        <dbReference type="Rhea" id="RHEA:21264"/>
        <dbReference type="ChEBI" id="CHEBI:13193"/>
        <dbReference type="ChEBI" id="CHEBI:17499"/>
        <dbReference type="ChEBI" id="CHEBI:29805"/>
        <dbReference type="ChEBI" id="CHEBI:36655"/>
        <dbReference type="EC" id="1.1.99.14"/>
    </reaction>
</comment>
<evidence type="ECO:0000256" key="2">
    <source>
        <dbReference type="ARBA" id="ARBA00022723"/>
    </source>
</evidence>
<sequence length="467" mass="49551">MQTFFTPAQRADPALAESEAILRRCVHCGFCTATCPTYVTLGNELDSPRGRIYLIKDMLENDRPATAEVVTHLDRCLSCLACTTTCPSGVDYMHLIDHARMHVEKTYARPLPDRAIRALLARILPYPARFRLALSLARIGRPLAPLFERIAPLRPLAAMLRLAPKGRPAAAPSDVSAKPLASSAAGSKRAIPYGNSTPASLSAAGAEAAPPARRVAILRGCAQRVLDPGIDAAARRLLSRLGIALVDVPGEGCCGALVHHMGREEEALGFARRNVDLWTARIAAGGLDAILVTTSGCGTTLKDYGHMLKRDPAYAEKAARVSALARDITEYLAECDLPALPARGLTVAYHAACSLQHWQKVTLAPKRLLAAAGFSVREPAEGHLCCGSAGTYNILQPEISAALQARKVSNIEATRADLVCAGNIGCLTQIGAATSLPVVHTVELLDWAYGGPVPARLAASARFAAAE</sequence>
<proteinExistence type="predicted"/>
<evidence type="ECO:0000256" key="1">
    <source>
        <dbReference type="ARBA" id="ARBA00022485"/>
    </source>
</evidence>
<dbReference type="GO" id="GO:0051539">
    <property type="term" value="F:4 iron, 4 sulfur cluster binding"/>
    <property type="evidence" value="ECO:0007669"/>
    <property type="project" value="UniProtKB-UniRule"/>
</dbReference>
<dbReference type="Proteomes" id="UP000186143">
    <property type="component" value="Unassembled WGS sequence"/>
</dbReference>
<name>A0A1Q9ANJ0_9HYPH</name>
<dbReference type="EC" id="1.1.99.14" evidence="6"/>
<keyword evidence="2 6" id="KW-0479">Metal-binding</keyword>
<dbReference type="PROSITE" id="PS00198">
    <property type="entry name" value="4FE4S_FER_1"/>
    <property type="match status" value="1"/>
</dbReference>
<keyword evidence="5 6" id="KW-0411">Iron-sulfur</keyword>
<dbReference type="RefSeq" id="WP_075633329.1">
    <property type="nucleotide sequence ID" value="NZ_MKIO01000020.1"/>
</dbReference>
<evidence type="ECO:0000313" key="9">
    <source>
        <dbReference type="Proteomes" id="UP000186143"/>
    </source>
</evidence>
<dbReference type="FunFam" id="1.10.1060.10:FF:000012">
    <property type="entry name" value="Glycolate oxidase iron-sulfur subunit"/>
    <property type="match status" value="1"/>
</dbReference>
<keyword evidence="4 6" id="KW-0408">Iron</keyword>
<dbReference type="PANTHER" id="PTHR32479">
    <property type="entry name" value="GLYCOLATE OXIDASE IRON-SULFUR SUBUNIT"/>
    <property type="match status" value="1"/>
</dbReference>
<gene>
    <name evidence="8" type="ORF">BJF92_20915</name>
</gene>
<evidence type="ECO:0000256" key="3">
    <source>
        <dbReference type="ARBA" id="ARBA00022737"/>
    </source>
</evidence>
<evidence type="ECO:0000259" key="7">
    <source>
        <dbReference type="PROSITE" id="PS51379"/>
    </source>
</evidence>
<reference evidence="8 9" key="1">
    <citation type="submission" date="2016-09" db="EMBL/GenBank/DDBJ databases">
        <title>Rhizobium sp. nov., a novel species isolated from the rice rhizosphere.</title>
        <authorList>
            <person name="Zhao J."/>
            <person name="Zhang X."/>
        </authorList>
    </citation>
    <scope>NUCLEOTIDE SEQUENCE [LARGE SCALE GENOMIC DNA]</scope>
    <source>
        <strain evidence="8 9">MH17</strain>
    </source>
</reference>
<dbReference type="OrthoDB" id="9765258at2"/>
<dbReference type="InterPro" id="IPR004017">
    <property type="entry name" value="Cys_rich_dom"/>
</dbReference>
<accession>A0A1Q9ANJ0</accession>
<dbReference type="Pfam" id="PF02754">
    <property type="entry name" value="CCG"/>
    <property type="match status" value="2"/>
</dbReference>
<dbReference type="PIRSF" id="PIRSF000139">
    <property type="entry name" value="Glc_ox_4Fe-4S"/>
    <property type="match status" value="1"/>
</dbReference>
<evidence type="ECO:0000256" key="6">
    <source>
        <dbReference type="PIRNR" id="PIRNR000139"/>
    </source>
</evidence>
<protein>
    <recommendedName>
        <fullName evidence="6">Glycolate oxidase iron-sulfur subunit</fullName>
        <ecNumber evidence="6">1.1.99.14</ecNumber>
    </recommendedName>
</protein>
<dbReference type="InterPro" id="IPR017896">
    <property type="entry name" value="4Fe4S_Fe-S-bd"/>
</dbReference>
<comment type="caution">
    <text evidence="8">The sequence shown here is derived from an EMBL/GenBank/DDBJ whole genome shotgun (WGS) entry which is preliminary data.</text>
</comment>
<evidence type="ECO:0000256" key="4">
    <source>
        <dbReference type="ARBA" id="ARBA00023004"/>
    </source>
</evidence>
<dbReference type="InterPro" id="IPR012257">
    <property type="entry name" value="Glc_ox_4Fe-4S"/>
</dbReference>
<dbReference type="InterPro" id="IPR017900">
    <property type="entry name" value="4Fe4S_Fe_S_CS"/>
</dbReference>
<dbReference type="STRING" id="1672749.BJF92_20915"/>
<evidence type="ECO:0000313" key="8">
    <source>
        <dbReference type="EMBL" id="OLP56975.1"/>
    </source>
</evidence>
<keyword evidence="1 6" id="KW-0004">4Fe-4S</keyword>
<comment type="catalytic activity">
    <reaction evidence="6">
        <text>(R)-lactate + A = pyruvate + AH2</text>
        <dbReference type="Rhea" id="RHEA:15089"/>
        <dbReference type="ChEBI" id="CHEBI:13193"/>
        <dbReference type="ChEBI" id="CHEBI:15361"/>
        <dbReference type="ChEBI" id="CHEBI:16004"/>
        <dbReference type="ChEBI" id="CHEBI:17499"/>
    </reaction>
</comment>
<dbReference type="Gene3D" id="1.10.1060.10">
    <property type="entry name" value="Alpha-helical ferredoxin"/>
    <property type="match status" value="1"/>
</dbReference>
<keyword evidence="3" id="KW-0677">Repeat</keyword>
<comment type="function">
    <text evidence="6">Component of a complex that catalyzes the oxidation of glycolate to glyoxylate.</text>
</comment>
<evidence type="ECO:0000256" key="5">
    <source>
        <dbReference type="ARBA" id="ARBA00023014"/>
    </source>
</evidence>
<dbReference type="SUPFAM" id="SSF54862">
    <property type="entry name" value="4Fe-4S ferredoxins"/>
    <property type="match status" value="1"/>
</dbReference>
<dbReference type="EMBL" id="MKIO01000020">
    <property type="protein sequence ID" value="OLP56975.1"/>
    <property type="molecule type" value="Genomic_DNA"/>
</dbReference>